<dbReference type="InterPro" id="IPR009097">
    <property type="entry name" value="Cyclic_Pdiesterase"/>
</dbReference>
<dbReference type="InterPro" id="IPR012386">
    <property type="entry name" value="Cyclic-nucl_3Pdiesterase"/>
</dbReference>
<dbReference type="GO" id="GO:0004113">
    <property type="term" value="F:2',3'-cyclic-nucleotide 3'-phosphodiesterase activity"/>
    <property type="evidence" value="ECO:0007669"/>
    <property type="project" value="UniProtKB-EC"/>
</dbReference>
<evidence type="ECO:0000256" key="3">
    <source>
        <dbReference type="ARBA" id="ARBA00012317"/>
    </source>
</evidence>
<dbReference type="AlphaFoldDB" id="A0A2T0FJH4"/>
<dbReference type="GO" id="GO:0009187">
    <property type="term" value="P:cyclic nucleotide metabolic process"/>
    <property type="evidence" value="ECO:0007669"/>
    <property type="project" value="TreeGrafter"/>
</dbReference>
<dbReference type="SUPFAM" id="SSF55144">
    <property type="entry name" value="LigT-like"/>
    <property type="match status" value="1"/>
</dbReference>
<comment type="function">
    <text evidence="1">Involved in the metabolism of ADP-ribose 1',2'-cyclic phosphate which is produced as a consequence of tRNA splicing.</text>
</comment>
<dbReference type="PANTHER" id="PTHR28141">
    <property type="entry name" value="2',3'-CYCLIC-NUCLEOTIDE 3'-PHOSPHODIESTERASE"/>
    <property type="match status" value="1"/>
</dbReference>
<evidence type="ECO:0000313" key="5">
    <source>
        <dbReference type="EMBL" id="PRT55099.1"/>
    </source>
</evidence>
<dbReference type="Proteomes" id="UP000238350">
    <property type="component" value="Unassembled WGS sequence"/>
</dbReference>
<evidence type="ECO:0000256" key="4">
    <source>
        <dbReference type="ARBA" id="ARBA00014478"/>
    </source>
</evidence>
<accession>A0A2T0FJH4</accession>
<keyword evidence="6" id="KW-1185">Reference proteome</keyword>
<sequence>METQELRAALWLMPRPGTPLFDALKQNIDGLKPLFDDGHRFDPHVTLTSGIYVSRKSEVDRILNRAFAAAKSVPHVDVILQQLSFGKHKYRKVVLEVKPEQELVSLSMICRESFVILPSLIARSQHYSAMSEAEQRAIHDQASAAAEDWAKTEYRPHLSLVYSNIYSVTEANRRSIDQRLSDVFGPNYATRGIGWTNGRIALVACEGDPEDWEVLGYRDL</sequence>
<dbReference type="OrthoDB" id="514292at2759"/>
<evidence type="ECO:0000313" key="6">
    <source>
        <dbReference type="Proteomes" id="UP000238350"/>
    </source>
</evidence>
<dbReference type="STRING" id="45607.A0A2T0FJH4"/>
<dbReference type="PANTHER" id="PTHR28141:SF1">
    <property type="entry name" value="2',3'-CYCLIC-NUCLEOTIDE 3'-PHOSPHODIESTERASE"/>
    <property type="match status" value="1"/>
</dbReference>
<proteinExistence type="inferred from homology"/>
<dbReference type="GeneID" id="36516467"/>
<comment type="similarity">
    <text evidence="2">Belongs to the 2H phosphoesterase superfamily. CPD1 family.</text>
</comment>
<evidence type="ECO:0000256" key="2">
    <source>
        <dbReference type="ARBA" id="ARBA00006037"/>
    </source>
</evidence>
<evidence type="ECO:0000256" key="1">
    <source>
        <dbReference type="ARBA" id="ARBA00003831"/>
    </source>
</evidence>
<comment type="caution">
    <text evidence="5">The sequence shown here is derived from an EMBL/GenBank/DDBJ whole genome shotgun (WGS) entry which is preliminary data.</text>
</comment>
<name>A0A2T0FJH4_9ASCO</name>
<organism evidence="5 6">
    <name type="scientific">Wickerhamiella sorbophila</name>
    <dbReference type="NCBI Taxonomy" id="45607"/>
    <lineage>
        <taxon>Eukaryota</taxon>
        <taxon>Fungi</taxon>
        <taxon>Dikarya</taxon>
        <taxon>Ascomycota</taxon>
        <taxon>Saccharomycotina</taxon>
        <taxon>Dipodascomycetes</taxon>
        <taxon>Dipodascales</taxon>
        <taxon>Trichomonascaceae</taxon>
        <taxon>Wickerhamiella</taxon>
    </lineage>
</organism>
<gene>
    <name evidence="5" type="ORF">B9G98_02719</name>
</gene>
<dbReference type="EC" id="3.1.4.37" evidence="3"/>
<reference evidence="5 6" key="1">
    <citation type="submission" date="2017-04" db="EMBL/GenBank/DDBJ databases">
        <title>Genome sequencing of [Candida] sorbophila.</title>
        <authorList>
            <person name="Ahn J.O."/>
        </authorList>
    </citation>
    <scope>NUCLEOTIDE SEQUENCE [LARGE SCALE GENOMIC DNA]</scope>
    <source>
        <strain evidence="5 6">DS02</strain>
    </source>
</reference>
<dbReference type="RefSeq" id="XP_024665044.1">
    <property type="nucleotide sequence ID" value="XM_024809276.1"/>
</dbReference>
<protein>
    <recommendedName>
        <fullName evidence="4">2',3'-cyclic-nucleotide 3'-phosphodiesterase</fullName>
        <ecNumber evidence="3">3.1.4.37</ecNumber>
    </recommendedName>
</protein>
<dbReference type="Gene3D" id="3.90.1140.10">
    <property type="entry name" value="Cyclic phosphodiesterase"/>
    <property type="match status" value="1"/>
</dbReference>
<dbReference type="EMBL" id="NDIQ01000021">
    <property type="protein sequence ID" value="PRT55099.1"/>
    <property type="molecule type" value="Genomic_DNA"/>
</dbReference>
<dbReference type="Pfam" id="PF07823">
    <property type="entry name" value="CPDase"/>
    <property type="match status" value="1"/>
</dbReference>